<accession>A0AAJ0PG71</accession>
<dbReference type="Proteomes" id="UP000071644">
    <property type="component" value="Unassembled WGS sequence"/>
</dbReference>
<organism evidence="1 2">
    <name type="scientific">Pseudomonas parafulva</name>
    <dbReference type="NCBI Taxonomy" id="157782"/>
    <lineage>
        <taxon>Bacteria</taxon>
        <taxon>Pseudomonadati</taxon>
        <taxon>Pseudomonadota</taxon>
        <taxon>Gammaproteobacteria</taxon>
        <taxon>Pseudomonadales</taxon>
        <taxon>Pseudomonadaceae</taxon>
        <taxon>Pseudomonas</taxon>
    </lineage>
</organism>
<evidence type="ECO:0000313" key="2">
    <source>
        <dbReference type="Proteomes" id="UP000071644"/>
    </source>
</evidence>
<dbReference type="AlphaFoldDB" id="A0AAJ0PG71"/>
<dbReference type="EMBL" id="LDSN01000012">
    <property type="protein sequence ID" value="KTT19092.1"/>
    <property type="molecule type" value="Genomic_DNA"/>
</dbReference>
<comment type="caution">
    <text evidence="1">The sequence shown here is derived from an EMBL/GenBank/DDBJ whole genome shotgun (WGS) entry which is preliminary data.</text>
</comment>
<name>A0AAJ0PG71_9PSED</name>
<protein>
    <submittedName>
        <fullName evidence="1">Uncharacterized protein</fullName>
    </submittedName>
</protein>
<reference evidence="1 2" key="1">
    <citation type="journal article" date="2016" name="Front. Microbiol.">
        <title>Genomic Resource of Rice Seed Associated Bacteria.</title>
        <authorList>
            <person name="Midha S."/>
            <person name="Bansal K."/>
            <person name="Sharma S."/>
            <person name="Kumar N."/>
            <person name="Patil P.P."/>
            <person name="Chaudhry V."/>
            <person name="Patil P.B."/>
        </authorList>
    </citation>
    <scope>NUCLEOTIDE SEQUENCE [LARGE SCALE GENOMIC DNA]</scope>
    <source>
        <strain evidence="1 2">NS96</strain>
    </source>
</reference>
<sequence length="86" mass="9254">MRTAMHPAFQEKLAVLAALLERAQIVRAEAREKLGAPRFQVASQGQAWDVVDSATGTVQGFAFTYQAALRFASAMEAGATSKGLRQ</sequence>
<proteinExistence type="predicted"/>
<gene>
    <name evidence="1" type="ORF">NS96R_05920</name>
</gene>
<dbReference type="RefSeq" id="WP_058637869.1">
    <property type="nucleotide sequence ID" value="NZ_LDSN01000012.1"/>
</dbReference>
<evidence type="ECO:0000313" key="1">
    <source>
        <dbReference type="EMBL" id="KTT19092.1"/>
    </source>
</evidence>